<sequence length="1056" mass="116755">MAARCRKLFTMLYCAHFIGTSWSDLVLAAGTVFREVVLWKPCDQKEHQDCVSVLQRISGHQGVIFSVCYHPPTGRLCTASDDRSVRLWQVAGLQQGLDTGTAVGLPTAWQFELVFEVYGHGSRVWDVQLTQDYVISVGEATGGGDTSTRLWELPGSGLCQTEVVGTSSTLDLPLSLGDFPRSLVSCLDHLFLVVTDQGMDIQHNFMLPLSFFMSRSLFSYNTTTCQWRLVLQDPTYSSYSLLEVSAQGMVAMGSLAGTIKVFFISAPNACWETEVYDGKIWWTTQTGEEAGIAVQKTATFELPYSRQRWLTCALLSQKDSTLVCGDRRGSLHCYRKQEGDEPTQPFQTLIGIHGKTGVTSLQMYRSHVYSTGRDGHYRQFQLGATGLQLLKNNRVYKGFDWLEKLTFTKDGEVLALGFHTVRCFTKMFPIFESGGGRAQLKCYRVSVSSHGDSSGGVDKVKPCYEEDGSKHQNSKTNTQQDGHPPKVSVKETCEPQGYESVNSLLDTSAGESGPGNNRTLQQESTDHSCDVPDTELTTFDGHPAVECHIEYLACHNLVERRRRKKKSGAAQIEEEEEVEIRLFVYDDRQRKIELFCVSDFHHHCVLSVDHFFTTTADGSTHTYVISGATDGQIAVWNVTPVLLASLSSDDITAQETRNVSLGASAEVAQPLTTEATKHQGGMDPSTKDMQAAAAPVLKMQVDSGCLRKTGASKVKMNSPDVLLESHQSGVNAISIWRVDSHHYLVASGGDDNSLQITLLSLQKDTPNKPVIVATATSSAHAAHAATITDVHIVDSCTILTASVDQRVNMWMYQLILKPTAQDERKMSYTEDKKPLPPYAGPPADPEADFKNFADYQKKLKKWLGVGAVFLVLLVIGATLLGVYLSKDNRMLTAERKLKYDGKVLQEKVEVDVNLKTETFYTKSEDGETAIMYDTKNDLAAYKFSGLHICFILEDTTYSDEEVEKMTNEVQRDDEGKVEEAESGGEVNITLDESRGKVDKSILSEKMLDFCKAHEVYWAIARPEGQAGAEGGAANSRQKRGVCISGTFNVKLRRPSP</sequence>
<dbReference type="InterPro" id="IPR036322">
    <property type="entry name" value="WD40_repeat_dom_sf"/>
</dbReference>
<dbReference type="PROSITE" id="PS50294">
    <property type="entry name" value="WD_REPEATS_REGION"/>
    <property type="match status" value="1"/>
</dbReference>
<evidence type="ECO:0000256" key="3">
    <source>
        <dbReference type="ARBA" id="ARBA00022574"/>
    </source>
</evidence>
<name>C3Y442_BRAFL</name>
<dbReference type="AlphaFoldDB" id="C3Y442"/>
<dbReference type="PANTHER" id="PTHR14344">
    <property type="entry name" value="WD REPEAT PROTEIN"/>
    <property type="match status" value="1"/>
</dbReference>
<keyword evidence="15" id="KW-0732">Signal</keyword>
<comment type="function">
    <text evidence="10">Together with methyltransferase FTSJ1, methylates the 2'-O-ribose of nucleotides at position 34 of the tRNA anticodon loop of substrate tRNAs. Required for the correct positioning of the substrate tRNA for methylation. Required to suppress amino acid starvation-induced autophagy. Enhances the STK11/LKB1-induced cell growth suppression activity.</text>
</comment>
<keyword evidence="2" id="KW-0963">Cytoplasm</keyword>
<keyword evidence="14" id="KW-0472">Membrane</keyword>
<evidence type="ECO:0000256" key="1">
    <source>
        <dbReference type="ARBA" id="ARBA00004496"/>
    </source>
</evidence>
<feature type="compositionally biased region" description="Low complexity" evidence="13">
    <location>
        <begin position="448"/>
        <end position="457"/>
    </location>
</feature>
<evidence type="ECO:0000256" key="14">
    <source>
        <dbReference type="SAM" id="Phobius"/>
    </source>
</evidence>
<proteinExistence type="inferred from homology"/>
<dbReference type="Pfam" id="PF00400">
    <property type="entry name" value="WD40"/>
    <property type="match status" value="2"/>
</dbReference>
<dbReference type="InterPro" id="IPR007084">
    <property type="entry name" value="BRICHOS_dom"/>
</dbReference>
<dbReference type="Pfam" id="PF04089">
    <property type="entry name" value="BRICHOS"/>
    <property type="match status" value="1"/>
</dbReference>
<feature type="repeat" description="WD" evidence="12">
    <location>
        <begin position="57"/>
        <end position="90"/>
    </location>
</feature>
<dbReference type="GO" id="GO:0008033">
    <property type="term" value="P:tRNA processing"/>
    <property type="evidence" value="ECO:0007669"/>
    <property type="project" value="UniProtKB-KW"/>
</dbReference>
<evidence type="ECO:0000256" key="13">
    <source>
        <dbReference type="SAM" id="MobiDB-lite"/>
    </source>
</evidence>
<reference evidence="17" key="1">
    <citation type="journal article" date="2008" name="Nature">
        <title>The amphioxus genome and the evolution of the chordate karyotype.</title>
        <authorList>
            <consortium name="US DOE Joint Genome Institute (JGI-PGF)"/>
            <person name="Putnam N.H."/>
            <person name="Butts T."/>
            <person name="Ferrier D.E.K."/>
            <person name="Furlong R.F."/>
            <person name="Hellsten U."/>
            <person name="Kawashima T."/>
            <person name="Robinson-Rechavi M."/>
            <person name="Shoguchi E."/>
            <person name="Terry A."/>
            <person name="Yu J.-K."/>
            <person name="Benito-Gutierrez E.L."/>
            <person name="Dubchak I."/>
            <person name="Garcia-Fernandez J."/>
            <person name="Gibson-Brown J.J."/>
            <person name="Grigoriev I.V."/>
            <person name="Horton A.C."/>
            <person name="de Jong P.J."/>
            <person name="Jurka J."/>
            <person name="Kapitonov V.V."/>
            <person name="Kohara Y."/>
            <person name="Kuroki Y."/>
            <person name="Lindquist E."/>
            <person name="Lucas S."/>
            <person name="Osoegawa K."/>
            <person name="Pennacchio L.A."/>
            <person name="Salamov A.A."/>
            <person name="Satou Y."/>
            <person name="Sauka-Spengler T."/>
            <person name="Schmutz J."/>
            <person name="Shin-I T."/>
            <person name="Toyoda A."/>
            <person name="Bronner-Fraser M."/>
            <person name="Fujiyama A."/>
            <person name="Holland L.Z."/>
            <person name="Holland P.W.H."/>
            <person name="Satoh N."/>
            <person name="Rokhsar D.S."/>
        </authorList>
    </citation>
    <scope>NUCLEOTIDE SEQUENCE [LARGE SCALE GENOMIC DNA]</scope>
    <source>
        <strain evidence="17">S238N-H82</strain>
        <tissue evidence="17">Testes</tissue>
    </source>
</reference>
<evidence type="ECO:0000256" key="8">
    <source>
        <dbReference type="ARBA" id="ARBA00040154"/>
    </source>
</evidence>
<dbReference type="SUPFAM" id="SSF50978">
    <property type="entry name" value="WD40 repeat-like"/>
    <property type="match status" value="1"/>
</dbReference>
<dbReference type="PROSITE" id="PS50869">
    <property type="entry name" value="BRICHOS"/>
    <property type="match status" value="1"/>
</dbReference>
<evidence type="ECO:0000256" key="7">
    <source>
        <dbReference type="ARBA" id="ARBA00038255"/>
    </source>
</evidence>
<evidence type="ECO:0000256" key="2">
    <source>
        <dbReference type="ARBA" id="ARBA00022490"/>
    </source>
</evidence>
<feature type="region of interest" description="Disordered" evidence="13">
    <location>
        <begin position="448"/>
        <end position="490"/>
    </location>
</feature>
<feature type="transmembrane region" description="Helical" evidence="14">
    <location>
        <begin position="862"/>
        <end position="885"/>
    </location>
</feature>
<keyword evidence="6" id="KW-1015">Disulfide bond</keyword>
<dbReference type="InterPro" id="IPR051973">
    <property type="entry name" value="tRNA_Anticodon_Mtase-Reg"/>
</dbReference>
<dbReference type="Gene3D" id="2.130.10.10">
    <property type="entry name" value="YVTN repeat-like/Quinoprotein amine dehydrogenase"/>
    <property type="match status" value="3"/>
</dbReference>
<feature type="chain" id="PRO_5002935129" description="tRNA (34-2'-O)-methyltransferase regulator WDR6" evidence="15">
    <location>
        <begin position="24"/>
        <end position="1056"/>
    </location>
</feature>
<accession>C3Y442</accession>
<comment type="subunit">
    <text evidence="11">Interacts with FTSJ1; the interaction is direct, and required for 2'-O-methylation of position 34 in substrate tRNAs. Interacts with IRS4. Interacts with STK11/LKB1.</text>
</comment>
<evidence type="ECO:0000256" key="6">
    <source>
        <dbReference type="ARBA" id="ARBA00023157"/>
    </source>
</evidence>
<evidence type="ECO:0000256" key="15">
    <source>
        <dbReference type="SAM" id="SignalP"/>
    </source>
</evidence>
<feature type="region of interest" description="Disordered" evidence="13">
    <location>
        <begin position="504"/>
        <end position="528"/>
    </location>
</feature>
<dbReference type="GO" id="GO:0005737">
    <property type="term" value="C:cytoplasm"/>
    <property type="evidence" value="ECO:0007669"/>
    <property type="project" value="UniProtKB-SubCell"/>
</dbReference>
<evidence type="ECO:0000256" key="11">
    <source>
        <dbReference type="ARBA" id="ARBA00047056"/>
    </source>
</evidence>
<dbReference type="eggNOG" id="KOG0974">
    <property type="taxonomic scope" value="Eukaryota"/>
</dbReference>
<dbReference type="PANTHER" id="PTHR14344:SF3">
    <property type="entry name" value="WD REPEAT-CONTAINING PROTEIN 6"/>
    <property type="match status" value="1"/>
</dbReference>
<evidence type="ECO:0000259" key="16">
    <source>
        <dbReference type="PROSITE" id="PS50869"/>
    </source>
</evidence>
<protein>
    <recommendedName>
        <fullName evidence="8">tRNA (34-2'-O)-methyltransferase regulator WDR6</fullName>
    </recommendedName>
    <alternativeName>
        <fullName evidence="9">WD repeat-containing protein 6</fullName>
    </alternativeName>
</protein>
<evidence type="ECO:0000256" key="9">
    <source>
        <dbReference type="ARBA" id="ARBA00041816"/>
    </source>
</evidence>
<dbReference type="PROSITE" id="PS50082">
    <property type="entry name" value="WD_REPEATS_2"/>
    <property type="match status" value="1"/>
</dbReference>
<keyword evidence="14" id="KW-1133">Transmembrane helix</keyword>
<keyword evidence="4" id="KW-0819">tRNA processing</keyword>
<evidence type="ECO:0000256" key="10">
    <source>
        <dbReference type="ARBA" id="ARBA00045751"/>
    </source>
</evidence>
<dbReference type="InterPro" id="IPR001680">
    <property type="entry name" value="WD40_rpt"/>
</dbReference>
<keyword evidence="5" id="KW-0677">Repeat</keyword>
<dbReference type="InterPro" id="IPR015943">
    <property type="entry name" value="WD40/YVTN_repeat-like_dom_sf"/>
</dbReference>
<feature type="signal peptide" evidence="15">
    <location>
        <begin position="1"/>
        <end position="23"/>
    </location>
</feature>
<dbReference type="EMBL" id="GG666484">
    <property type="protein sequence ID" value="EEN65068.1"/>
    <property type="molecule type" value="Genomic_DNA"/>
</dbReference>
<feature type="compositionally biased region" description="Polar residues" evidence="13">
    <location>
        <begin position="504"/>
        <end position="523"/>
    </location>
</feature>
<dbReference type="STRING" id="7739.C3Y442"/>
<dbReference type="Gene3D" id="3.30.390.150">
    <property type="match status" value="1"/>
</dbReference>
<gene>
    <name evidence="17" type="ORF">BRAFLDRAFT_128130</name>
</gene>
<feature type="domain" description="BRICHOS" evidence="16">
    <location>
        <begin position="922"/>
        <end position="1018"/>
    </location>
</feature>
<evidence type="ECO:0000256" key="4">
    <source>
        <dbReference type="ARBA" id="ARBA00022694"/>
    </source>
</evidence>
<evidence type="ECO:0000256" key="12">
    <source>
        <dbReference type="PROSITE-ProRule" id="PRU00221"/>
    </source>
</evidence>
<feature type="compositionally biased region" description="Basic and acidic residues" evidence="13">
    <location>
        <begin position="458"/>
        <end position="470"/>
    </location>
</feature>
<comment type="subcellular location">
    <subcellularLocation>
        <location evidence="1">Cytoplasm</location>
    </subcellularLocation>
</comment>
<evidence type="ECO:0000313" key="17">
    <source>
        <dbReference type="EMBL" id="EEN65068.1"/>
    </source>
</evidence>
<keyword evidence="3 12" id="KW-0853">WD repeat</keyword>
<dbReference type="InParanoid" id="C3Y442"/>
<keyword evidence="14" id="KW-0812">Transmembrane</keyword>
<dbReference type="SMART" id="SM00320">
    <property type="entry name" value="WD40"/>
    <property type="match status" value="7"/>
</dbReference>
<organism>
    <name type="scientific">Branchiostoma floridae</name>
    <name type="common">Florida lancelet</name>
    <name type="synonym">Amphioxus</name>
    <dbReference type="NCBI Taxonomy" id="7739"/>
    <lineage>
        <taxon>Eukaryota</taxon>
        <taxon>Metazoa</taxon>
        <taxon>Chordata</taxon>
        <taxon>Cephalochordata</taxon>
        <taxon>Leptocardii</taxon>
        <taxon>Amphioxiformes</taxon>
        <taxon>Branchiostomatidae</taxon>
        <taxon>Branchiostoma</taxon>
    </lineage>
</organism>
<comment type="similarity">
    <text evidence="7">Belongs to the WD repeat WDR6 family.</text>
</comment>
<evidence type="ECO:0000256" key="5">
    <source>
        <dbReference type="ARBA" id="ARBA00022737"/>
    </source>
</evidence>